<reference evidence="1 2" key="1">
    <citation type="submission" date="2015-04" db="EMBL/GenBank/DDBJ databases">
        <authorList>
            <person name="Heijne W.H."/>
            <person name="Fedorova N.D."/>
            <person name="Nierman W.C."/>
            <person name="Vollebregt A.W."/>
            <person name="Zhao Z."/>
            <person name="Wu L."/>
            <person name="Kumar M."/>
            <person name="Stam H."/>
            <person name="van den Berg M.A."/>
            <person name="Pel H.J."/>
        </authorList>
    </citation>
    <scope>NUCLEOTIDE SEQUENCE [LARGE SCALE GENOMIC DNA]</scope>
    <source>
        <strain evidence="1 2">CBS 393.64</strain>
    </source>
</reference>
<evidence type="ECO:0000313" key="2">
    <source>
        <dbReference type="Proteomes" id="UP000053958"/>
    </source>
</evidence>
<evidence type="ECO:0000313" key="1">
    <source>
        <dbReference type="EMBL" id="KKA17459.1"/>
    </source>
</evidence>
<protein>
    <submittedName>
        <fullName evidence="1">Uncharacterized protein</fullName>
    </submittedName>
</protein>
<name>A0A0F4YGZ3_RASE3</name>
<dbReference type="RefSeq" id="XP_013324071.1">
    <property type="nucleotide sequence ID" value="XM_013468617.1"/>
</dbReference>
<dbReference type="EMBL" id="LASV01000650">
    <property type="protein sequence ID" value="KKA17459.1"/>
    <property type="molecule type" value="Genomic_DNA"/>
</dbReference>
<keyword evidence="2" id="KW-1185">Reference proteome</keyword>
<feature type="non-terminal residue" evidence="1">
    <location>
        <position position="1"/>
    </location>
</feature>
<organism evidence="1 2">
    <name type="scientific">Rasamsonia emersonii (strain ATCC 16479 / CBS 393.64 / IMI 116815)</name>
    <dbReference type="NCBI Taxonomy" id="1408163"/>
    <lineage>
        <taxon>Eukaryota</taxon>
        <taxon>Fungi</taxon>
        <taxon>Dikarya</taxon>
        <taxon>Ascomycota</taxon>
        <taxon>Pezizomycotina</taxon>
        <taxon>Eurotiomycetes</taxon>
        <taxon>Eurotiomycetidae</taxon>
        <taxon>Eurotiales</taxon>
        <taxon>Trichocomaceae</taxon>
        <taxon>Rasamsonia</taxon>
    </lineage>
</organism>
<comment type="caution">
    <text evidence="1">The sequence shown here is derived from an EMBL/GenBank/DDBJ whole genome shotgun (WGS) entry which is preliminary data.</text>
</comment>
<accession>A0A0F4YGZ3</accession>
<dbReference type="GeneID" id="25320857"/>
<proteinExistence type="predicted"/>
<sequence>RPHHRICRFCNSRGILLASRRGIPSNSTNSALIARTHKMAGIAVLSPTFRVNIDESASHSLRAWVIFPISKAACEGMVVNLRVVGGGPQQGRGNEGLRRYRQE</sequence>
<dbReference type="AlphaFoldDB" id="A0A0F4YGZ3"/>
<dbReference type="Proteomes" id="UP000053958">
    <property type="component" value="Unassembled WGS sequence"/>
</dbReference>
<gene>
    <name evidence="1" type="ORF">T310_8639</name>
</gene>